<feature type="region of interest" description="Disordered" evidence="1">
    <location>
        <begin position="52"/>
        <end position="86"/>
    </location>
</feature>
<dbReference type="EMBL" id="SRLO01000224">
    <property type="protein sequence ID" value="TNN66181.1"/>
    <property type="molecule type" value="Genomic_DNA"/>
</dbReference>
<reference evidence="2 3" key="1">
    <citation type="submission" date="2019-03" db="EMBL/GenBank/DDBJ databases">
        <title>First draft genome of Liparis tanakae, snailfish: a comprehensive survey of snailfish specific genes.</title>
        <authorList>
            <person name="Kim W."/>
            <person name="Song I."/>
            <person name="Jeong J.-H."/>
            <person name="Kim D."/>
            <person name="Kim S."/>
            <person name="Ryu S."/>
            <person name="Song J.Y."/>
            <person name="Lee S.K."/>
        </authorList>
    </citation>
    <scope>NUCLEOTIDE SEQUENCE [LARGE SCALE GENOMIC DNA]</scope>
    <source>
        <tissue evidence="2">Muscle</tissue>
    </source>
</reference>
<accession>A0A4Z2HKQ5</accession>
<proteinExistence type="predicted"/>
<evidence type="ECO:0000256" key="1">
    <source>
        <dbReference type="SAM" id="MobiDB-lite"/>
    </source>
</evidence>
<organism evidence="2 3">
    <name type="scientific">Liparis tanakae</name>
    <name type="common">Tanaka's snailfish</name>
    <dbReference type="NCBI Taxonomy" id="230148"/>
    <lineage>
        <taxon>Eukaryota</taxon>
        <taxon>Metazoa</taxon>
        <taxon>Chordata</taxon>
        <taxon>Craniata</taxon>
        <taxon>Vertebrata</taxon>
        <taxon>Euteleostomi</taxon>
        <taxon>Actinopterygii</taxon>
        <taxon>Neopterygii</taxon>
        <taxon>Teleostei</taxon>
        <taxon>Neoteleostei</taxon>
        <taxon>Acanthomorphata</taxon>
        <taxon>Eupercaria</taxon>
        <taxon>Perciformes</taxon>
        <taxon>Cottioidei</taxon>
        <taxon>Cottales</taxon>
        <taxon>Liparidae</taxon>
        <taxon>Liparis</taxon>
    </lineage>
</organism>
<feature type="compositionally biased region" description="Polar residues" evidence="1">
    <location>
        <begin position="64"/>
        <end position="86"/>
    </location>
</feature>
<gene>
    <name evidence="2" type="ORF">EYF80_023659</name>
</gene>
<keyword evidence="3" id="KW-1185">Reference proteome</keyword>
<comment type="caution">
    <text evidence="2">The sequence shown here is derived from an EMBL/GenBank/DDBJ whole genome shotgun (WGS) entry which is preliminary data.</text>
</comment>
<evidence type="ECO:0000313" key="3">
    <source>
        <dbReference type="Proteomes" id="UP000314294"/>
    </source>
</evidence>
<evidence type="ECO:0000313" key="2">
    <source>
        <dbReference type="EMBL" id="TNN66181.1"/>
    </source>
</evidence>
<name>A0A4Z2HKQ5_9TELE</name>
<protein>
    <submittedName>
        <fullName evidence="2">Uncharacterized protein</fullName>
    </submittedName>
</protein>
<dbReference type="Proteomes" id="UP000314294">
    <property type="component" value="Unassembled WGS sequence"/>
</dbReference>
<sequence length="86" mass="8883">MGDERSQCLTLVRLQKAVFKAAGLNAGLIAQLSSLCDLPQLAGKGHRTHAVRDVGGAVSPPPSTSNAPPFATGTTSSSPCRWHSSL</sequence>
<dbReference type="AlphaFoldDB" id="A0A4Z2HKQ5"/>